<comment type="pathway">
    <text evidence="2 17">tRNA modification; tRNA-queuosine biosynthesis.</text>
</comment>
<dbReference type="GO" id="GO:0052693">
    <property type="term" value="F:epoxyqueuosine reductase activity"/>
    <property type="evidence" value="ECO:0007669"/>
    <property type="project" value="UniProtKB-UniRule"/>
</dbReference>
<dbReference type="GO" id="GO:0046872">
    <property type="term" value="F:metal ion binding"/>
    <property type="evidence" value="ECO:0007669"/>
    <property type="project" value="UniProtKB-KW"/>
</dbReference>
<dbReference type="RefSeq" id="WP_142934250.1">
    <property type="nucleotide sequence ID" value="NZ_FXTM01000004.1"/>
</dbReference>
<keyword evidence="19" id="KW-1185">Reference proteome</keyword>
<keyword evidence="8 17" id="KW-0479">Metal-binding</keyword>
<keyword evidence="10 17" id="KW-0560">Oxidoreductase</keyword>
<evidence type="ECO:0000256" key="11">
    <source>
        <dbReference type="ARBA" id="ARBA00023004"/>
    </source>
</evidence>
<evidence type="ECO:0000256" key="6">
    <source>
        <dbReference type="ARBA" id="ARBA00022485"/>
    </source>
</evidence>
<accession>A0A521BAD3</accession>
<comment type="function">
    <text evidence="1 17">Catalyzes the conversion of epoxyqueuosine (oQ) to queuosine (Q), which is a hypermodified base found in the wobble positions of tRNA(Asp), tRNA(Asn), tRNA(His) and tRNA(Tyr).</text>
</comment>
<keyword evidence="13 17" id="KW-1015">Disulfide bond</keyword>
<dbReference type="OrthoDB" id="9801033at2"/>
<evidence type="ECO:0000256" key="10">
    <source>
        <dbReference type="ARBA" id="ARBA00023002"/>
    </source>
</evidence>
<dbReference type="EMBL" id="FXTM01000004">
    <property type="protein sequence ID" value="SMO44056.1"/>
    <property type="molecule type" value="Genomic_DNA"/>
</dbReference>
<keyword evidence="9 17" id="KW-0671">Queuosine biosynthesis</keyword>
<evidence type="ECO:0000256" key="1">
    <source>
        <dbReference type="ARBA" id="ARBA00002268"/>
    </source>
</evidence>
<dbReference type="EC" id="1.17.99.6" evidence="4 17"/>
<evidence type="ECO:0000256" key="7">
    <source>
        <dbReference type="ARBA" id="ARBA00022694"/>
    </source>
</evidence>
<evidence type="ECO:0000256" key="13">
    <source>
        <dbReference type="ARBA" id="ARBA00023157"/>
    </source>
</evidence>
<feature type="disulfide bond" description="Redox-active" evidence="17">
    <location>
        <begin position="165"/>
        <end position="167"/>
    </location>
</feature>
<dbReference type="GO" id="GO:0008616">
    <property type="term" value="P:tRNA queuosine(34) biosynthetic process"/>
    <property type="evidence" value="ECO:0007669"/>
    <property type="project" value="UniProtKB-UniRule"/>
</dbReference>
<keyword evidence="6 17" id="KW-0004">4Fe-4S</keyword>
<evidence type="ECO:0000256" key="3">
    <source>
        <dbReference type="ARBA" id="ARBA00008207"/>
    </source>
</evidence>
<keyword evidence="12 17" id="KW-0411">Iron-sulfur</keyword>
<keyword evidence="7 17" id="KW-0819">tRNA processing</keyword>
<evidence type="ECO:0000256" key="17">
    <source>
        <dbReference type="HAMAP-Rule" id="MF_02089"/>
    </source>
</evidence>
<evidence type="ECO:0000256" key="12">
    <source>
        <dbReference type="ARBA" id="ARBA00023014"/>
    </source>
</evidence>
<dbReference type="InterPro" id="IPR003828">
    <property type="entry name" value="QueH"/>
</dbReference>
<evidence type="ECO:0000256" key="5">
    <source>
        <dbReference type="ARBA" id="ARBA00016895"/>
    </source>
</evidence>
<dbReference type="Pfam" id="PF02677">
    <property type="entry name" value="QueH"/>
    <property type="match status" value="1"/>
</dbReference>
<dbReference type="Proteomes" id="UP000317315">
    <property type="component" value="Unassembled WGS sequence"/>
</dbReference>
<organism evidence="18 19">
    <name type="scientific">Balnearium lithotrophicum</name>
    <dbReference type="NCBI Taxonomy" id="223788"/>
    <lineage>
        <taxon>Bacteria</taxon>
        <taxon>Pseudomonadati</taxon>
        <taxon>Aquificota</taxon>
        <taxon>Aquificia</taxon>
        <taxon>Desulfurobacteriales</taxon>
        <taxon>Desulfurobacteriaceae</taxon>
        <taxon>Balnearium</taxon>
    </lineage>
</organism>
<keyword evidence="14 17" id="KW-0676">Redox-active center</keyword>
<dbReference type="GO" id="GO:0051539">
    <property type="term" value="F:4 iron, 4 sulfur cluster binding"/>
    <property type="evidence" value="ECO:0007669"/>
    <property type="project" value="UniProtKB-UniRule"/>
</dbReference>
<evidence type="ECO:0000256" key="8">
    <source>
        <dbReference type="ARBA" id="ARBA00022723"/>
    </source>
</evidence>
<feature type="binding site" evidence="17">
    <location>
        <position position="85"/>
    </location>
    <ligand>
        <name>[4Fe-4S] cluster</name>
        <dbReference type="ChEBI" id="CHEBI:49883"/>
    </ligand>
</feature>
<sequence length="203" mass="23980">MRVLLHICCAPCACYPIKWLKEKGYEIVGLWYNPNIHPCTEFVKRMETVKKLEKLEEIKVIYFENYEPEKWLRAVAFREERPVRCQICYSMRLEMAASVAKRGKFDAFTSTLFYSKYQSRELMVSLAESASKKFGVKFLNVDFREGWKEGIDISKEKGLYRQQYCGCIYSEKERYCPKGKPKGSWVLNQVVEESERVISHFKS</sequence>
<feature type="binding site" evidence="17">
    <location>
        <position position="88"/>
    </location>
    <ligand>
        <name>[4Fe-4S] cluster</name>
        <dbReference type="ChEBI" id="CHEBI:49883"/>
    </ligand>
</feature>
<keyword evidence="11 17" id="KW-0408">Iron</keyword>
<evidence type="ECO:0000256" key="15">
    <source>
        <dbReference type="ARBA" id="ARBA00031446"/>
    </source>
</evidence>
<evidence type="ECO:0000256" key="9">
    <source>
        <dbReference type="ARBA" id="ARBA00022785"/>
    </source>
</evidence>
<evidence type="ECO:0000313" key="19">
    <source>
        <dbReference type="Proteomes" id="UP000317315"/>
    </source>
</evidence>
<dbReference type="UniPathway" id="UPA00392"/>
<evidence type="ECO:0000256" key="2">
    <source>
        <dbReference type="ARBA" id="ARBA00004691"/>
    </source>
</evidence>
<reference evidence="18 19" key="1">
    <citation type="submission" date="2017-05" db="EMBL/GenBank/DDBJ databases">
        <authorList>
            <person name="Varghese N."/>
            <person name="Submissions S."/>
        </authorList>
    </citation>
    <scope>NUCLEOTIDE SEQUENCE [LARGE SCALE GENOMIC DNA]</scope>
    <source>
        <strain evidence="18 19">DSM 16304</strain>
    </source>
</reference>
<dbReference type="PANTHER" id="PTHR36701">
    <property type="entry name" value="EPOXYQUEUOSINE REDUCTASE QUEH"/>
    <property type="match status" value="1"/>
</dbReference>
<name>A0A521BAD3_9BACT</name>
<dbReference type="HAMAP" id="MF_02089">
    <property type="entry name" value="QueH"/>
    <property type="match status" value="1"/>
</dbReference>
<protein>
    <recommendedName>
        <fullName evidence="5 17">Epoxyqueuosine reductase QueH</fullName>
        <ecNumber evidence="4 17">1.17.99.6</ecNumber>
    </recommendedName>
    <alternativeName>
        <fullName evidence="15 17">Queuosine biosynthesis protein QueH</fullName>
    </alternativeName>
</protein>
<evidence type="ECO:0000256" key="14">
    <source>
        <dbReference type="ARBA" id="ARBA00023284"/>
    </source>
</evidence>
<gene>
    <name evidence="17" type="primary">queH</name>
    <name evidence="18" type="ORF">SAMN06269117_10495</name>
</gene>
<dbReference type="AlphaFoldDB" id="A0A521BAD3"/>
<proteinExistence type="inferred from homology"/>
<evidence type="ECO:0000313" key="18">
    <source>
        <dbReference type="EMBL" id="SMO44056.1"/>
    </source>
</evidence>
<feature type="binding site" evidence="17">
    <location>
        <position position="9"/>
    </location>
    <ligand>
        <name>[4Fe-4S] cluster</name>
        <dbReference type="ChEBI" id="CHEBI:49883"/>
    </ligand>
</feature>
<evidence type="ECO:0000256" key="4">
    <source>
        <dbReference type="ARBA" id="ARBA00012622"/>
    </source>
</evidence>
<dbReference type="PANTHER" id="PTHR36701:SF1">
    <property type="entry name" value="EPOXYQUEUOSINE REDUCTASE QUEH"/>
    <property type="match status" value="1"/>
</dbReference>
<evidence type="ECO:0000256" key="16">
    <source>
        <dbReference type="ARBA" id="ARBA00047415"/>
    </source>
</evidence>
<comment type="catalytic activity">
    <reaction evidence="16 17">
        <text>epoxyqueuosine(34) in tRNA + AH2 = queuosine(34) in tRNA + A + H2O</text>
        <dbReference type="Rhea" id="RHEA:32159"/>
        <dbReference type="Rhea" id="RHEA-COMP:18571"/>
        <dbReference type="Rhea" id="RHEA-COMP:18582"/>
        <dbReference type="ChEBI" id="CHEBI:13193"/>
        <dbReference type="ChEBI" id="CHEBI:15377"/>
        <dbReference type="ChEBI" id="CHEBI:17499"/>
        <dbReference type="ChEBI" id="CHEBI:194431"/>
        <dbReference type="ChEBI" id="CHEBI:194443"/>
        <dbReference type="EC" id="1.17.99.6"/>
    </reaction>
</comment>
<feature type="binding site" evidence="17">
    <location>
        <position position="8"/>
    </location>
    <ligand>
        <name>[4Fe-4S] cluster</name>
        <dbReference type="ChEBI" id="CHEBI:49883"/>
    </ligand>
</feature>
<comment type="similarity">
    <text evidence="3 17">Belongs to the QueH family.</text>
</comment>